<dbReference type="GO" id="GO:0003677">
    <property type="term" value="F:DNA binding"/>
    <property type="evidence" value="ECO:0007669"/>
    <property type="project" value="UniProtKB-KW"/>
</dbReference>
<protein>
    <submittedName>
        <fullName evidence="3">Helix-turn-helix domain-containing protein</fullName>
    </submittedName>
</protein>
<dbReference type="EMBL" id="FMUS01000016">
    <property type="protein sequence ID" value="SCY79682.1"/>
    <property type="molecule type" value="Genomic_DNA"/>
</dbReference>
<dbReference type="SMART" id="SM00530">
    <property type="entry name" value="HTH_XRE"/>
    <property type="match status" value="1"/>
</dbReference>
<dbReference type="STRING" id="1120976.SAMN03080606_02527"/>
<dbReference type="SUPFAM" id="SSF51306">
    <property type="entry name" value="LexA/Signal peptidase"/>
    <property type="match status" value="1"/>
</dbReference>
<dbReference type="InterPro" id="IPR001387">
    <property type="entry name" value="Cro/C1-type_HTH"/>
</dbReference>
<dbReference type="Gene3D" id="2.10.109.10">
    <property type="entry name" value="Umud Fragment, subunit A"/>
    <property type="match status" value="1"/>
</dbReference>
<dbReference type="AlphaFoldDB" id="A0A1G5IUC9"/>
<dbReference type="PANTHER" id="PTHR46558">
    <property type="entry name" value="TRACRIPTIONAL REGULATORY PROTEIN-RELATED-RELATED"/>
    <property type="match status" value="1"/>
</dbReference>
<proteinExistence type="predicted"/>
<dbReference type="InterPro" id="IPR010982">
    <property type="entry name" value="Lambda_DNA-bd_dom_sf"/>
</dbReference>
<feature type="domain" description="HTH cro/C1-type" evidence="2">
    <location>
        <begin position="8"/>
        <end position="62"/>
    </location>
</feature>
<sequence length="231" mass="26661">MSRVGKRIQDERIKKGMTPKQLGKKCGVAESFIIDIEGGRKIINEKLFAQISKALGTDLEEAMILAPNEDEKREEKIERKLPKPTADRSIKRNDIEPFAQWGEALSNIIKQIPIYDVEMVSIRGYKAFPVIDKKVEGFNPDKLIYIEAADDSLSQYRIKRNDRCLIYLNHEFMNGSFHLLEYDNKRYLRRIKKVDGNKVQLIEGTGDKKPIIIDVKGIKILGRLIRVEIDF</sequence>
<dbReference type="Proteomes" id="UP000198636">
    <property type="component" value="Unassembled WGS sequence"/>
</dbReference>
<dbReference type="InterPro" id="IPR036286">
    <property type="entry name" value="LexA/Signal_pep-like_sf"/>
</dbReference>
<dbReference type="PANTHER" id="PTHR46558:SF3">
    <property type="entry name" value="TRANSCRIPTIONAL REGULATOR"/>
    <property type="match status" value="1"/>
</dbReference>
<name>A0A1G5IUC9_9FIRM</name>
<evidence type="ECO:0000256" key="1">
    <source>
        <dbReference type="ARBA" id="ARBA00023125"/>
    </source>
</evidence>
<dbReference type="RefSeq" id="WP_176759007.1">
    <property type="nucleotide sequence ID" value="NZ_FMUS01000016.1"/>
</dbReference>
<keyword evidence="4" id="KW-1185">Reference proteome</keyword>
<evidence type="ECO:0000259" key="2">
    <source>
        <dbReference type="PROSITE" id="PS50943"/>
    </source>
</evidence>
<gene>
    <name evidence="3" type="ORF">SAMN03080606_02527</name>
</gene>
<keyword evidence="1" id="KW-0238">DNA-binding</keyword>
<dbReference type="PROSITE" id="PS50943">
    <property type="entry name" value="HTH_CROC1"/>
    <property type="match status" value="1"/>
</dbReference>
<dbReference type="SUPFAM" id="SSF47413">
    <property type="entry name" value="lambda repressor-like DNA-binding domains"/>
    <property type="match status" value="1"/>
</dbReference>
<dbReference type="Pfam" id="PF00717">
    <property type="entry name" value="Peptidase_S24"/>
    <property type="match status" value="1"/>
</dbReference>
<reference evidence="3 4" key="1">
    <citation type="submission" date="2016-10" db="EMBL/GenBank/DDBJ databases">
        <authorList>
            <person name="de Groot N.N."/>
        </authorList>
    </citation>
    <scope>NUCLEOTIDE SEQUENCE [LARGE SCALE GENOMIC DNA]</scope>
    <source>
        <strain evidence="3 4">DSM 18978</strain>
    </source>
</reference>
<accession>A0A1G5IUC9</accession>
<dbReference type="CDD" id="cd00093">
    <property type="entry name" value="HTH_XRE"/>
    <property type="match status" value="1"/>
</dbReference>
<dbReference type="InterPro" id="IPR015927">
    <property type="entry name" value="Peptidase_S24_S26A/B/C"/>
</dbReference>
<evidence type="ECO:0000313" key="4">
    <source>
        <dbReference type="Proteomes" id="UP000198636"/>
    </source>
</evidence>
<dbReference type="Gene3D" id="1.10.260.40">
    <property type="entry name" value="lambda repressor-like DNA-binding domains"/>
    <property type="match status" value="1"/>
</dbReference>
<dbReference type="Pfam" id="PF01381">
    <property type="entry name" value="HTH_3"/>
    <property type="match status" value="1"/>
</dbReference>
<evidence type="ECO:0000313" key="3">
    <source>
        <dbReference type="EMBL" id="SCY79682.1"/>
    </source>
</evidence>
<organism evidence="3 4">
    <name type="scientific">Alkaliphilus peptidifermentans DSM 18978</name>
    <dbReference type="NCBI Taxonomy" id="1120976"/>
    <lineage>
        <taxon>Bacteria</taxon>
        <taxon>Bacillati</taxon>
        <taxon>Bacillota</taxon>
        <taxon>Clostridia</taxon>
        <taxon>Peptostreptococcales</taxon>
        <taxon>Natronincolaceae</taxon>
        <taxon>Alkaliphilus</taxon>
    </lineage>
</organism>